<reference evidence="1" key="1">
    <citation type="submission" date="2018-11" db="EMBL/GenBank/DDBJ databases">
        <authorList>
            <consortium name="Pathogen Informatics"/>
        </authorList>
    </citation>
    <scope>NUCLEOTIDE SEQUENCE</scope>
</reference>
<evidence type="ECO:0000313" key="2">
    <source>
        <dbReference type="Proteomes" id="UP000784294"/>
    </source>
</evidence>
<dbReference type="AlphaFoldDB" id="A0A3S5AEE0"/>
<name>A0A3S5AEE0_9PLAT</name>
<dbReference type="EMBL" id="CAAALY010248557">
    <property type="protein sequence ID" value="VEL34862.1"/>
    <property type="molecule type" value="Genomic_DNA"/>
</dbReference>
<comment type="caution">
    <text evidence="1">The sequence shown here is derived from an EMBL/GenBank/DDBJ whole genome shotgun (WGS) entry which is preliminary data.</text>
</comment>
<accession>A0A3S5AEE0</accession>
<organism evidence="1 2">
    <name type="scientific">Protopolystoma xenopodis</name>
    <dbReference type="NCBI Taxonomy" id="117903"/>
    <lineage>
        <taxon>Eukaryota</taxon>
        <taxon>Metazoa</taxon>
        <taxon>Spiralia</taxon>
        <taxon>Lophotrochozoa</taxon>
        <taxon>Platyhelminthes</taxon>
        <taxon>Monogenea</taxon>
        <taxon>Polyopisthocotylea</taxon>
        <taxon>Polystomatidea</taxon>
        <taxon>Polystomatidae</taxon>
        <taxon>Protopolystoma</taxon>
    </lineage>
</organism>
<dbReference type="Proteomes" id="UP000784294">
    <property type="component" value="Unassembled WGS sequence"/>
</dbReference>
<keyword evidence="2" id="KW-1185">Reference proteome</keyword>
<sequence length="281" mass="31438">MKNLDSMPSDASIESGNVDGMKRICSADCWQLDIHRAYRLETIRHWFIFLLARWLAVAPSSSQTFYANGQCKNRFHLVVSEAASTRSSLISLCASTPPFPPERQGCLIPPKHNRFCCSTNYSLSVTRPEDGYKLWQRGTNAIKPATPPLTFEAVGHVDDQLTDCLAGRLAGRSGDLEAGLMVGRLFCWGAQHEGGNCSRRNSMKTSSHWRDDIPFPLRVAYHEARPLYPLPSPVRFYFRHTASSYPLVTSPTLLALSLSACFFNAFRVNGLSYLFVKSQIP</sequence>
<proteinExistence type="predicted"/>
<protein>
    <submittedName>
        <fullName evidence="1">Uncharacterized protein</fullName>
    </submittedName>
</protein>
<evidence type="ECO:0000313" key="1">
    <source>
        <dbReference type="EMBL" id="VEL34862.1"/>
    </source>
</evidence>
<gene>
    <name evidence="1" type="ORF">PXEA_LOCUS28302</name>
</gene>